<accession>A0A9D2AU81</accession>
<sequence>MQKGYRILSVEAADIYKEEQENGVVVGYKLPEDKSDAYFRLFKVLLDASLDSMELEKAYKRICRKKFSFADKYGNAYTLAVVNVKFNYIYKPQNGNPVNLKSLREHFYQNGFCVNGAHYVRYKRSAGSSREGKCLFIDARLYRAMFKWGDCGLKPKTDLASWESYKALSLSSIKGTVKIPLDGILFVPDYKSVFQEEVISVEMREGQLCAEQKTVQVTNDIWDGESLLDESIFEKYYADRHMLLLRGKFFKSCAFRTKLQKWFADKHITLESLKARGFVTLAEDIDQIVMVTTPNSLKYLKFAGGLTEKNIRQWAAHTDGTFGVVKYDKGTRFFGGRMVQSSYQLLNTLSLSEEEVKQLLQPSIDYISLLRRDIDFMCYHFTDAFAREKDGEEEHMDGLAERADVIFTLMHKCPHFDETELYSNFRDDVVRSLKERLKRGHILLNGTNATLFGNGTELLKYLADEEVKSELKLGQIRCERFENGAKLLCARSPHITMGNLYCAENVFGGGIWDYFDLGENIVCVNAIGENIQQRLNGCDYDSDTMLITDDALLVNAAARYGDFFKVPVCNIQAAGKTGQTLSELDHDTSVNKIGEIVNLSQKLNSILWDELYNGADEREILSVYEDICKLAVLSGLEIDKAKRSFETVCIGRELSALRKKYKRPAPQFFAEIDERRGKQYAFYHTAMDYLYTLVNKIQFRKGREQYGDYRPISSSLAYDIGSGNATEYRHKDKIVAIIDESKARINRLYLAIRTADEQEREVLYEQIADIKEERDKQVSKWLTNKNVLILVLRHYEKNSAADWRIYAAFINHPIFSELLWELYDGTAEQVTEDENGEYTLYGRKFAKKYKKMRME</sequence>
<gene>
    <name evidence="1" type="ORF">H9851_04145</name>
</gene>
<reference evidence="1" key="1">
    <citation type="journal article" date="2021" name="PeerJ">
        <title>Extensive microbial diversity within the chicken gut microbiome revealed by metagenomics and culture.</title>
        <authorList>
            <person name="Gilroy R."/>
            <person name="Ravi A."/>
            <person name="Getino M."/>
            <person name="Pursley I."/>
            <person name="Horton D.L."/>
            <person name="Alikhan N.F."/>
            <person name="Baker D."/>
            <person name="Gharbi K."/>
            <person name="Hall N."/>
            <person name="Watson M."/>
            <person name="Adriaenssens E.M."/>
            <person name="Foster-Nyarko E."/>
            <person name="Jarju S."/>
            <person name="Secka A."/>
            <person name="Antonio M."/>
            <person name="Oren A."/>
            <person name="Chaudhuri R.R."/>
            <person name="La Ragione R."/>
            <person name="Hildebrand F."/>
            <person name="Pallen M.J."/>
        </authorList>
    </citation>
    <scope>NUCLEOTIDE SEQUENCE</scope>
    <source>
        <strain evidence="1">2189</strain>
    </source>
</reference>
<evidence type="ECO:0000313" key="2">
    <source>
        <dbReference type="Proteomes" id="UP000886847"/>
    </source>
</evidence>
<evidence type="ECO:0000313" key="1">
    <source>
        <dbReference type="EMBL" id="HIX50452.1"/>
    </source>
</evidence>
<reference evidence="1" key="2">
    <citation type="submission" date="2021-04" db="EMBL/GenBank/DDBJ databases">
        <authorList>
            <person name="Gilroy R."/>
        </authorList>
    </citation>
    <scope>NUCLEOTIDE SEQUENCE</scope>
    <source>
        <strain evidence="1">2189</strain>
    </source>
</reference>
<protein>
    <submittedName>
        <fullName evidence="1">Uncharacterized protein</fullName>
    </submittedName>
</protein>
<dbReference type="AlphaFoldDB" id="A0A9D2AU81"/>
<organism evidence="1 2">
    <name type="scientific">Candidatus Borkfalkia faecavium</name>
    <dbReference type="NCBI Taxonomy" id="2838508"/>
    <lineage>
        <taxon>Bacteria</taxon>
        <taxon>Bacillati</taxon>
        <taxon>Bacillota</taxon>
        <taxon>Clostridia</taxon>
        <taxon>Christensenellales</taxon>
        <taxon>Christensenellaceae</taxon>
        <taxon>Candidatus Borkfalkia</taxon>
    </lineage>
</organism>
<comment type="caution">
    <text evidence="1">The sequence shown here is derived from an EMBL/GenBank/DDBJ whole genome shotgun (WGS) entry which is preliminary data.</text>
</comment>
<name>A0A9D2AU81_9FIRM</name>
<proteinExistence type="predicted"/>
<dbReference type="EMBL" id="DXEW01000020">
    <property type="protein sequence ID" value="HIX50452.1"/>
    <property type="molecule type" value="Genomic_DNA"/>
</dbReference>
<dbReference type="Proteomes" id="UP000886847">
    <property type="component" value="Unassembled WGS sequence"/>
</dbReference>